<proteinExistence type="predicted"/>
<evidence type="ECO:0000259" key="2">
    <source>
        <dbReference type="Pfam" id="PF07085"/>
    </source>
</evidence>
<reference evidence="3" key="1">
    <citation type="journal article" date="2020" name="mSystems">
        <title>Genome- and Community-Level Interaction Insights into Carbon Utilization and Element Cycling Functions of Hydrothermarchaeota in Hydrothermal Sediment.</title>
        <authorList>
            <person name="Zhou Z."/>
            <person name="Liu Y."/>
            <person name="Xu W."/>
            <person name="Pan J."/>
            <person name="Luo Z.H."/>
            <person name="Li M."/>
        </authorList>
    </citation>
    <scope>NUCLEOTIDE SEQUENCE [LARGE SCALE GENOMIC DNA]</scope>
    <source>
        <strain evidence="3">SpSt-769</strain>
    </source>
</reference>
<dbReference type="SUPFAM" id="SSF75138">
    <property type="entry name" value="HprK N-terminal domain-like"/>
    <property type="match status" value="1"/>
</dbReference>
<protein>
    <recommendedName>
        <fullName evidence="2">DRTGG domain-containing protein</fullName>
    </recommendedName>
</protein>
<feature type="domain" description="DRTGG" evidence="2">
    <location>
        <begin position="5"/>
        <end position="104"/>
    </location>
</feature>
<sequence length="123" mass="13429">MKISDIIRILGAKILVANHDHDQEIPRGGAADLMSDVLAFGTEGMVLMTGLTNPQVVRTAEMAGIDVIVFVRDKIPPRETLELAEDAGITLISTAYTMYEACGRLYKEGLPGRGQVKIQDNTW</sequence>
<comment type="subunit">
    <text evidence="1">Homohexamer.</text>
</comment>
<dbReference type="EMBL" id="DTGT01000012">
    <property type="protein sequence ID" value="HGH59741.1"/>
    <property type="molecule type" value="Genomic_DNA"/>
</dbReference>
<dbReference type="Gene3D" id="3.40.1390.20">
    <property type="entry name" value="HprK N-terminal domain-like"/>
    <property type="match status" value="1"/>
</dbReference>
<comment type="caution">
    <text evidence="3">The sequence shown here is derived from an EMBL/GenBank/DDBJ whole genome shotgun (WGS) entry which is preliminary data.</text>
</comment>
<accession>A0A7C4APY2</accession>
<dbReference type="InterPro" id="IPR010766">
    <property type="entry name" value="DRTGG"/>
</dbReference>
<evidence type="ECO:0000313" key="3">
    <source>
        <dbReference type="EMBL" id="HGH59741.1"/>
    </source>
</evidence>
<organism evidence="3">
    <name type="scientific">Desulfomonile tiedjei</name>
    <dbReference type="NCBI Taxonomy" id="2358"/>
    <lineage>
        <taxon>Bacteria</taxon>
        <taxon>Pseudomonadati</taxon>
        <taxon>Thermodesulfobacteriota</taxon>
        <taxon>Desulfomonilia</taxon>
        <taxon>Desulfomonilales</taxon>
        <taxon>Desulfomonilaceae</taxon>
        <taxon>Desulfomonile</taxon>
    </lineage>
</organism>
<dbReference type="Pfam" id="PF07085">
    <property type="entry name" value="DRTGG"/>
    <property type="match status" value="1"/>
</dbReference>
<gene>
    <name evidence="3" type="ORF">ENV54_00430</name>
</gene>
<dbReference type="AlphaFoldDB" id="A0A7C4APY2"/>
<evidence type="ECO:0000256" key="1">
    <source>
        <dbReference type="ARBA" id="ARBA00011643"/>
    </source>
</evidence>
<dbReference type="InterPro" id="IPR028979">
    <property type="entry name" value="Ser_kin/Pase_Hpr-like_N_sf"/>
</dbReference>
<name>A0A7C4APY2_9BACT</name>